<evidence type="ECO:0000313" key="11">
    <source>
        <dbReference type="Proteomes" id="UP000606172"/>
    </source>
</evidence>
<feature type="transmembrane region" description="Helical" evidence="8">
    <location>
        <begin position="21"/>
        <end position="41"/>
    </location>
</feature>
<evidence type="ECO:0000256" key="5">
    <source>
        <dbReference type="ARBA" id="ARBA00022692"/>
    </source>
</evidence>
<dbReference type="InterPro" id="IPR051449">
    <property type="entry name" value="ABC-2_transporter_component"/>
</dbReference>
<dbReference type="InterPro" id="IPR047817">
    <property type="entry name" value="ABC2_TM_bact-type"/>
</dbReference>
<gene>
    <name evidence="10" type="primary">yfiN</name>
    <name evidence="10" type="ORF">Ssi02_09000</name>
</gene>
<accession>A0A919RF79</accession>
<dbReference type="Proteomes" id="UP000606172">
    <property type="component" value="Unassembled WGS sequence"/>
</dbReference>
<evidence type="ECO:0000256" key="1">
    <source>
        <dbReference type="ARBA" id="ARBA00004651"/>
    </source>
</evidence>
<evidence type="ECO:0000256" key="6">
    <source>
        <dbReference type="ARBA" id="ARBA00022989"/>
    </source>
</evidence>
<evidence type="ECO:0000256" key="2">
    <source>
        <dbReference type="ARBA" id="ARBA00007783"/>
    </source>
</evidence>
<proteinExistence type="inferred from homology"/>
<evidence type="ECO:0000256" key="4">
    <source>
        <dbReference type="ARBA" id="ARBA00022475"/>
    </source>
</evidence>
<feature type="transmembrane region" description="Helical" evidence="8">
    <location>
        <begin position="356"/>
        <end position="375"/>
    </location>
</feature>
<evidence type="ECO:0000256" key="3">
    <source>
        <dbReference type="ARBA" id="ARBA00022448"/>
    </source>
</evidence>
<evidence type="ECO:0000259" key="9">
    <source>
        <dbReference type="PROSITE" id="PS51012"/>
    </source>
</evidence>
<name>A0A919RF79_9ACTN</name>
<feature type="transmembrane region" description="Helical" evidence="8">
    <location>
        <begin position="196"/>
        <end position="219"/>
    </location>
</feature>
<dbReference type="PROSITE" id="PS51012">
    <property type="entry name" value="ABC_TM2"/>
    <property type="match status" value="1"/>
</dbReference>
<dbReference type="GO" id="GO:0140359">
    <property type="term" value="F:ABC-type transporter activity"/>
    <property type="evidence" value="ECO:0007669"/>
    <property type="project" value="InterPro"/>
</dbReference>
<feature type="domain" description="ABC transmembrane type-2" evidence="9">
    <location>
        <begin position="152"/>
        <end position="381"/>
    </location>
</feature>
<evidence type="ECO:0000256" key="7">
    <source>
        <dbReference type="ARBA" id="ARBA00023136"/>
    </source>
</evidence>
<keyword evidence="6 8" id="KW-1133">Transmembrane helix</keyword>
<organism evidence="10 11">
    <name type="scientific">Sinosporangium siamense</name>
    <dbReference type="NCBI Taxonomy" id="1367973"/>
    <lineage>
        <taxon>Bacteria</taxon>
        <taxon>Bacillati</taxon>
        <taxon>Actinomycetota</taxon>
        <taxon>Actinomycetes</taxon>
        <taxon>Streptosporangiales</taxon>
        <taxon>Streptosporangiaceae</taxon>
        <taxon>Sinosporangium</taxon>
    </lineage>
</organism>
<sequence length="384" mass="40108">MKVLAIAMVNLRRVFREKTNIFFIVITPIATVLMMGLLFGGGQEVRLGVVSGPGPLAERLVKAVSEGERIRIERVGSEAELRSQIERGVIQAGLTLPANYDQELLAGRNVAVSFVARPGDPQALELGVWVRSVGGQEGALLRAARFGTAEGKGSFEQTLAAAEKATVPGIEISVRTTGKALFPAGFNSFALSAPSLMIMFMFLTSLTAAIGIIETRLLGVSRRMYSTPTPVGVLVAGESLGRILIALVQGLLVMIGSALIFGVNWGDPFAAAVLLVVFSLVGGGAALLLGSVFHVPGPAISLALLLGLGLAALGGVMVPLESFSGTMQAIAHITPHAWAYEAFAELVRHGGGVADILPQLGVLLAFAAVLFGIGMSRLRQALIH</sequence>
<keyword evidence="7 8" id="KW-0472">Membrane</keyword>
<dbReference type="GO" id="GO:0005886">
    <property type="term" value="C:plasma membrane"/>
    <property type="evidence" value="ECO:0007669"/>
    <property type="project" value="UniProtKB-SubCell"/>
</dbReference>
<keyword evidence="5 8" id="KW-0812">Transmembrane</keyword>
<dbReference type="EMBL" id="BOOW01000006">
    <property type="protein sequence ID" value="GII90669.1"/>
    <property type="molecule type" value="Genomic_DNA"/>
</dbReference>
<comment type="subcellular location">
    <subcellularLocation>
        <location evidence="1">Cell membrane</location>
        <topology evidence="1">Multi-pass membrane protein</topology>
    </subcellularLocation>
</comment>
<dbReference type="InterPro" id="IPR013525">
    <property type="entry name" value="ABC2_TM"/>
</dbReference>
<comment type="caution">
    <text evidence="10">The sequence shown here is derived from an EMBL/GenBank/DDBJ whole genome shotgun (WGS) entry which is preliminary data.</text>
</comment>
<reference evidence="10" key="1">
    <citation type="submission" date="2021-01" db="EMBL/GenBank/DDBJ databases">
        <title>Whole genome shotgun sequence of Sinosporangium siamense NBRC 109515.</title>
        <authorList>
            <person name="Komaki H."/>
            <person name="Tamura T."/>
        </authorList>
    </citation>
    <scope>NUCLEOTIDE SEQUENCE</scope>
    <source>
        <strain evidence="10">NBRC 109515</strain>
    </source>
</reference>
<keyword evidence="4" id="KW-1003">Cell membrane</keyword>
<protein>
    <submittedName>
        <fullName evidence="10">Transport permease YfiN</fullName>
    </submittedName>
</protein>
<dbReference type="AlphaFoldDB" id="A0A919RF79"/>
<dbReference type="PANTHER" id="PTHR30294">
    <property type="entry name" value="MEMBRANE COMPONENT OF ABC TRANSPORTER YHHJ-RELATED"/>
    <property type="match status" value="1"/>
</dbReference>
<evidence type="ECO:0000313" key="10">
    <source>
        <dbReference type="EMBL" id="GII90669.1"/>
    </source>
</evidence>
<keyword evidence="11" id="KW-1185">Reference proteome</keyword>
<feature type="transmembrane region" description="Helical" evidence="8">
    <location>
        <begin position="240"/>
        <end position="263"/>
    </location>
</feature>
<dbReference type="RefSeq" id="WP_204021215.1">
    <property type="nucleotide sequence ID" value="NZ_BOOW01000006.1"/>
</dbReference>
<dbReference type="PANTHER" id="PTHR30294:SF29">
    <property type="entry name" value="MULTIDRUG ABC TRANSPORTER PERMEASE YBHS-RELATED"/>
    <property type="match status" value="1"/>
</dbReference>
<comment type="similarity">
    <text evidence="2">Belongs to the ABC-2 integral membrane protein family.</text>
</comment>
<feature type="transmembrane region" description="Helical" evidence="8">
    <location>
        <begin position="269"/>
        <end position="290"/>
    </location>
</feature>
<keyword evidence="3" id="KW-0813">Transport</keyword>
<feature type="transmembrane region" description="Helical" evidence="8">
    <location>
        <begin position="302"/>
        <end position="320"/>
    </location>
</feature>
<dbReference type="Pfam" id="PF12698">
    <property type="entry name" value="ABC2_membrane_3"/>
    <property type="match status" value="1"/>
</dbReference>
<evidence type="ECO:0000256" key="8">
    <source>
        <dbReference type="SAM" id="Phobius"/>
    </source>
</evidence>